<dbReference type="HOGENOM" id="CLU_636287_0_0_1"/>
<comment type="caution">
    <text evidence="2">The sequence shown here is derived from an EMBL/GenBank/DDBJ whole genome shotgun (WGS) entry which is preliminary data.</text>
</comment>
<dbReference type="EMBL" id="AZNF01000003">
    <property type="protein sequence ID" value="KID68144.1"/>
    <property type="molecule type" value="Genomic_DNA"/>
</dbReference>
<dbReference type="VEuPathDB" id="FungiDB:MAN_03000"/>
<name>A0A0B4GII9_METAF</name>
<accession>A0A0B4GII9</accession>
<dbReference type="OrthoDB" id="4924915at2759"/>
<feature type="chain" id="PRO_5002088783" evidence="1">
    <location>
        <begin position="22"/>
        <end position="435"/>
    </location>
</feature>
<dbReference type="AlphaFoldDB" id="A0A0B4GII9"/>
<evidence type="ECO:0000313" key="3">
    <source>
        <dbReference type="Proteomes" id="UP000031186"/>
    </source>
</evidence>
<evidence type="ECO:0000313" key="2">
    <source>
        <dbReference type="EMBL" id="KID68144.1"/>
    </source>
</evidence>
<reference evidence="2 3" key="1">
    <citation type="journal article" date="2014" name="Proc. Natl. Acad. Sci. U.S.A.">
        <title>Trajectory and genomic determinants of fungal-pathogen speciation and host adaptation.</title>
        <authorList>
            <person name="Hu X."/>
            <person name="Xiao G."/>
            <person name="Zheng P."/>
            <person name="Shang Y."/>
            <person name="Su Y."/>
            <person name="Zhang X."/>
            <person name="Liu X."/>
            <person name="Zhan S."/>
            <person name="St Leger R.J."/>
            <person name="Wang C."/>
        </authorList>
    </citation>
    <scope>NUCLEOTIDE SEQUENCE [LARGE SCALE GENOMIC DNA]</scope>
    <source>
        <strain evidence="2 3">ARSEF 549</strain>
    </source>
</reference>
<keyword evidence="1" id="KW-0732">Signal</keyword>
<gene>
    <name evidence="2" type="ORF">MAN_03000</name>
</gene>
<evidence type="ECO:0000256" key="1">
    <source>
        <dbReference type="SAM" id="SignalP"/>
    </source>
</evidence>
<organism evidence="2 3">
    <name type="scientific">Metarhizium anisopliae (strain ARSEF 549)</name>
    <dbReference type="NCBI Taxonomy" id="3151832"/>
    <lineage>
        <taxon>Eukaryota</taxon>
        <taxon>Fungi</taxon>
        <taxon>Dikarya</taxon>
        <taxon>Ascomycota</taxon>
        <taxon>Pezizomycotina</taxon>
        <taxon>Sordariomycetes</taxon>
        <taxon>Hypocreomycetidae</taxon>
        <taxon>Hypocreales</taxon>
        <taxon>Clavicipitaceae</taxon>
        <taxon>Metarhizium</taxon>
    </lineage>
</organism>
<sequence>MNQKSLYVLLSTLLCLQQVSSRVAARDDAAQASCCASSNGASNLVARADGDVDGCEELELYDEGIDREELQRVENGDFDGFTATTCAVVVAYVLKNNNPGGGTSLGRRADTDETDISECRRAQDVLQKKNIPEPCRKIKDIEFGFTLSNEWWGFGGEGTTDDIGATISGPAGKADFIIASKPKAGQSSWVPVNMQESFKSDSIDITGINNLTLTAETFFIRGAQSDQFKVQDIRLRAKCADPGFGASNDQYVGINAWYGRPQKGWWIFSHFYPSNFDKQNVATFQVVPGDWTFAPPCNIIKDLSYEFTLGGSWVKGDGTGDTLTLVLGDGKINLGNNFDAGSSKKDNIDLKATFKKDTVDIRDLKTVSIGDDDSTAGTLDKGWKFQGLTLSATCADVPKKMQVKKFASENKDVSHKDGEPAWSGTITPADWLEVA</sequence>
<dbReference type="Proteomes" id="UP000031186">
    <property type="component" value="Unassembled WGS sequence"/>
</dbReference>
<keyword evidence="3" id="KW-1185">Reference proteome</keyword>
<protein>
    <submittedName>
        <fullName evidence="2">Protein-tyrosine phosphatase</fullName>
    </submittedName>
</protein>
<feature type="signal peptide" evidence="1">
    <location>
        <begin position="1"/>
        <end position="21"/>
    </location>
</feature>
<feature type="non-terminal residue" evidence="2">
    <location>
        <position position="1"/>
    </location>
</feature>
<proteinExistence type="predicted"/>